<dbReference type="InterPro" id="IPR029058">
    <property type="entry name" value="AB_hydrolase_fold"/>
</dbReference>
<gene>
    <name evidence="2" type="ORF">H9630_04630</name>
</gene>
<evidence type="ECO:0000313" key="2">
    <source>
        <dbReference type="EMBL" id="MBD8014098.1"/>
    </source>
</evidence>
<dbReference type="Pfam" id="PF00561">
    <property type="entry name" value="Abhydrolase_1"/>
    <property type="match status" value="1"/>
</dbReference>
<dbReference type="Gene3D" id="3.40.50.1820">
    <property type="entry name" value="alpha/beta hydrolase"/>
    <property type="match status" value="1"/>
</dbReference>
<dbReference type="Proteomes" id="UP000658980">
    <property type="component" value="Unassembled WGS sequence"/>
</dbReference>
<keyword evidence="2" id="KW-0378">Hydrolase</keyword>
<dbReference type="GO" id="GO:0016787">
    <property type="term" value="F:hydrolase activity"/>
    <property type="evidence" value="ECO:0007669"/>
    <property type="project" value="UniProtKB-KW"/>
</dbReference>
<keyword evidence="3" id="KW-1185">Reference proteome</keyword>
<dbReference type="PANTHER" id="PTHR43798">
    <property type="entry name" value="MONOACYLGLYCEROL LIPASE"/>
    <property type="match status" value="1"/>
</dbReference>
<name>A0ABR8WB09_9BACL</name>
<dbReference type="PANTHER" id="PTHR43798:SF33">
    <property type="entry name" value="HYDROLASE, PUTATIVE (AFU_ORTHOLOGUE AFUA_2G14860)-RELATED"/>
    <property type="match status" value="1"/>
</dbReference>
<protein>
    <submittedName>
        <fullName evidence="2">Alpha/beta hydrolase</fullName>
    </submittedName>
</protein>
<organism evidence="2 3">
    <name type="scientific">Planococcus wigleyi</name>
    <dbReference type="NCBI Taxonomy" id="2762216"/>
    <lineage>
        <taxon>Bacteria</taxon>
        <taxon>Bacillati</taxon>
        <taxon>Bacillota</taxon>
        <taxon>Bacilli</taxon>
        <taxon>Bacillales</taxon>
        <taxon>Caryophanaceae</taxon>
        <taxon>Planococcus</taxon>
    </lineage>
</organism>
<dbReference type="InterPro" id="IPR050266">
    <property type="entry name" value="AB_hydrolase_sf"/>
</dbReference>
<feature type="domain" description="AB hydrolase-1" evidence="1">
    <location>
        <begin position="14"/>
        <end position="109"/>
    </location>
</feature>
<proteinExistence type="predicted"/>
<reference evidence="2 3" key="1">
    <citation type="submission" date="2020-08" db="EMBL/GenBank/DDBJ databases">
        <title>A Genomic Blueprint of the Chicken Gut Microbiome.</title>
        <authorList>
            <person name="Gilroy R."/>
            <person name="Ravi A."/>
            <person name="Getino M."/>
            <person name="Pursley I."/>
            <person name="Horton D.L."/>
            <person name="Alikhan N.-F."/>
            <person name="Baker D."/>
            <person name="Gharbi K."/>
            <person name="Hall N."/>
            <person name="Watson M."/>
            <person name="Adriaenssens E.M."/>
            <person name="Foster-Nyarko E."/>
            <person name="Jarju S."/>
            <person name="Secka A."/>
            <person name="Antonio M."/>
            <person name="Oren A."/>
            <person name="Chaudhuri R."/>
            <person name="La Ragione R.M."/>
            <person name="Hildebrand F."/>
            <person name="Pallen M.J."/>
        </authorList>
    </citation>
    <scope>NUCLEOTIDE SEQUENCE [LARGE SCALE GENOMIC DNA]</scope>
    <source>
        <strain evidence="2 3">Sa1BUA13</strain>
    </source>
</reference>
<dbReference type="SUPFAM" id="SSF53474">
    <property type="entry name" value="alpha/beta-Hydrolases"/>
    <property type="match status" value="1"/>
</dbReference>
<accession>A0ABR8WB09</accession>
<dbReference type="InterPro" id="IPR000073">
    <property type="entry name" value="AB_hydrolase_1"/>
</dbReference>
<dbReference type="RefSeq" id="WP_191714289.1">
    <property type="nucleotide sequence ID" value="NZ_JACSPU010000001.1"/>
</dbReference>
<sequence>MSQSILYNQGNNKPTIVAIPALGERKEIYESLAENLKEFQLLAIDLPGHNNEASKNFSIETYIEELKRLLAELSISEVHLIGNSIGAWIIQHFYKKFPEIVLSITLLDGGHYFIGDYSGGEDEEIELSAVEKLEDLQQAIQEQVEAMDMPSFMKEKFTVYLLGNFVNRDGIYVHHSDAVAVNALSKAVTKTNYCLKEESDVPLLLLLADKEKDESEAEKKVAFRLSQSEAIIKVIPKSHHLLPITNPAYVSVHFKELVMSLKQ</sequence>
<dbReference type="EMBL" id="JACSPU010000001">
    <property type="protein sequence ID" value="MBD8014098.1"/>
    <property type="molecule type" value="Genomic_DNA"/>
</dbReference>
<evidence type="ECO:0000313" key="3">
    <source>
        <dbReference type="Proteomes" id="UP000658980"/>
    </source>
</evidence>
<evidence type="ECO:0000259" key="1">
    <source>
        <dbReference type="Pfam" id="PF00561"/>
    </source>
</evidence>
<comment type="caution">
    <text evidence="2">The sequence shown here is derived from an EMBL/GenBank/DDBJ whole genome shotgun (WGS) entry which is preliminary data.</text>
</comment>